<dbReference type="Proteomes" id="UP000199598">
    <property type="component" value="Unassembled WGS sequence"/>
</dbReference>
<comment type="catalytic activity">
    <reaction evidence="7 8 9">
        <text>L-cysteine + L-glutamate + ATP = gamma-L-glutamyl-L-cysteine + ADP + phosphate + H(+)</text>
        <dbReference type="Rhea" id="RHEA:13285"/>
        <dbReference type="ChEBI" id="CHEBI:15378"/>
        <dbReference type="ChEBI" id="CHEBI:29985"/>
        <dbReference type="ChEBI" id="CHEBI:30616"/>
        <dbReference type="ChEBI" id="CHEBI:35235"/>
        <dbReference type="ChEBI" id="CHEBI:43474"/>
        <dbReference type="ChEBI" id="CHEBI:58173"/>
        <dbReference type="ChEBI" id="CHEBI:456216"/>
        <dbReference type="EC" id="6.3.2.2"/>
    </reaction>
</comment>
<sequence length="534" mass="59249">MTKLGEATLKLLENSAVRKGLAELRVGIEKEALRVGRDGFMSLRDHPESLGKTLTHKFITTDFSEAQVEFITPAVHSVAESLDFLKELQAFAARKTDAGEYLWNASMPPEIAGDETIRIAEYGNSNAAQIKTLYRKGLAHRYGKRMQTISGIHYNFSISDGLWQEFHEQCTSGGSLQDFRSAGYLGLIRNLQRHGWLVLYLFGASPAVDKSYLASPHPTLSMLGDDTYFGEYATSLRMSDLGYTSVVQSELDIHYNSLCDYIEGLRGALATSVRQYEQIGVAEEGDYKQINTHQLQLENELYGSARPKRNTKEGERPIAALCRRGVEYIELRSLDINPLNPIGICEQQAHFLNAFLTHMTLAPSPCISSGEQQALNDQQRMVAWQGRLPNLMLPAYGDGGMELREAGHQVLDDMRLTAEIMDEVYGGTGHTDAVNAQAAKLDNPELTPSAQILKGVKQKGSYTGFIADLSKNQSDHLKAMPLSGERLKFQEAMVSQSRAAYEQVETQAGSHSFDHFLDSQNKTEVLPPECLDGQ</sequence>
<keyword evidence="5 8" id="KW-0547">Nucleotide-binding</keyword>
<dbReference type="PANTHER" id="PTHR38761">
    <property type="entry name" value="GLUTAMATE--CYSTEINE LIGASE"/>
    <property type="match status" value="1"/>
</dbReference>
<reference evidence="11 12" key="1">
    <citation type="submission" date="2016-10" db="EMBL/GenBank/DDBJ databases">
        <authorList>
            <person name="Varghese N."/>
            <person name="Submissions S."/>
        </authorList>
    </citation>
    <scope>NUCLEOTIDE SEQUENCE [LARGE SCALE GENOMIC DNA]</scope>
    <source>
        <strain evidence="11 12">DSM 16392</strain>
    </source>
</reference>
<name>A0A1I4DLL6_9HYPH</name>
<dbReference type="Pfam" id="PF04262">
    <property type="entry name" value="Glu_cys_ligase"/>
    <property type="match status" value="1"/>
</dbReference>
<keyword evidence="4 8" id="KW-0317">Glutathione biosynthesis</keyword>
<evidence type="ECO:0000256" key="9">
    <source>
        <dbReference type="RuleBase" id="RU004391"/>
    </source>
</evidence>
<keyword evidence="3 8" id="KW-0436">Ligase</keyword>
<dbReference type="NCBIfam" id="TIGR01434">
    <property type="entry name" value="glu_cys_ligase"/>
    <property type="match status" value="1"/>
</dbReference>
<dbReference type="InterPro" id="IPR007370">
    <property type="entry name" value="Glu_cys_ligase"/>
</dbReference>
<evidence type="ECO:0000259" key="10">
    <source>
        <dbReference type="Pfam" id="PF04262"/>
    </source>
</evidence>
<keyword evidence="12" id="KW-1185">Reference proteome</keyword>
<evidence type="ECO:0000313" key="11">
    <source>
        <dbReference type="EMBL" id="SFK93973.1"/>
    </source>
</evidence>
<evidence type="ECO:0000256" key="7">
    <source>
        <dbReference type="ARBA" id="ARBA00048819"/>
    </source>
</evidence>
<evidence type="ECO:0000256" key="1">
    <source>
        <dbReference type="ARBA" id="ARBA00005006"/>
    </source>
</evidence>
<dbReference type="PANTHER" id="PTHR38761:SF1">
    <property type="entry name" value="GLUTAMATE--CYSTEINE LIGASE"/>
    <property type="match status" value="1"/>
</dbReference>
<proteinExistence type="inferred from homology"/>
<gene>
    <name evidence="8" type="primary">gshA</name>
    <name evidence="11" type="ORF">SAMN04488518_11229</name>
</gene>
<dbReference type="Gene3D" id="3.30.590.20">
    <property type="match status" value="1"/>
</dbReference>
<dbReference type="GO" id="GO:0016874">
    <property type="term" value="F:ligase activity"/>
    <property type="evidence" value="ECO:0007669"/>
    <property type="project" value="UniProtKB-KW"/>
</dbReference>
<evidence type="ECO:0000256" key="3">
    <source>
        <dbReference type="ARBA" id="ARBA00022598"/>
    </source>
</evidence>
<protein>
    <recommendedName>
        <fullName evidence="8">Glutamate--cysteine ligase</fullName>
        <ecNumber evidence="8">6.3.2.2</ecNumber>
    </recommendedName>
    <alternativeName>
        <fullName evidence="8">Gamma-ECS</fullName>
        <shortName evidence="8">GCS</shortName>
    </alternativeName>
    <alternativeName>
        <fullName evidence="8">Gamma-glutamylcysteine synthetase</fullName>
    </alternativeName>
</protein>
<comment type="pathway">
    <text evidence="1 8 9">Sulfur metabolism; glutathione biosynthesis; glutathione from L-cysteine and L-glutamate: step 1/2.</text>
</comment>
<evidence type="ECO:0000313" key="12">
    <source>
        <dbReference type="Proteomes" id="UP000199598"/>
    </source>
</evidence>
<dbReference type="HAMAP" id="MF_00578">
    <property type="entry name" value="Glu_cys_ligase"/>
    <property type="match status" value="1"/>
</dbReference>
<keyword evidence="6 8" id="KW-0067">ATP-binding</keyword>
<organism evidence="11 12">
    <name type="scientific">Pseudovibrio ascidiaceicola</name>
    <dbReference type="NCBI Taxonomy" id="285279"/>
    <lineage>
        <taxon>Bacteria</taxon>
        <taxon>Pseudomonadati</taxon>
        <taxon>Pseudomonadota</taxon>
        <taxon>Alphaproteobacteria</taxon>
        <taxon>Hyphomicrobiales</taxon>
        <taxon>Stappiaceae</taxon>
        <taxon>Pseudovibrio</taxon>
    </lineage>
</organism>
<evidence type="ECO:0000256" key="5">
    <source>
        <dbReference type="ARBA" id="ARBA00022741"/>
    </source>
</evidence>
<dbReference type="EC" id="6.3.2.2" evidence="8"/>
<dbReference type="InterPro" id="IPR014746">
    <property type="entry name" value="Gln_synth/guanido_kin_cat_dom"/>
</dbReference>
<evidence type="ECO:0000256" key="6">
    <source>
        <dbReference type="ARBA" id="ARBA00022840"/>
    </source>
</evidence>
<comment type="caution">
    <text evidence="11">The sequence shown here is derived from an EMBL/GenBank/DDBJ whole genome shotgun (WGS) entry which is preliminary data.</text>
</comment>
<evidence type="ECO:0000256" key="8">
    <source>
        <dbReference type="HAMAP-Rule" id="MF_00578"/>
    </source>
</evidence>
<dbReference type="EMBL" id="FOSK01000012">
    <property type="protein sequence ID" value="SFK93973.1"/>
    <property type="molecule type" value="Genomic_DNA"/>
</dbReference>
<feature type="domain" description="Glutamate--cysteine ligase" evidence="10">
    <location>
        <begin position="9"/>
        <end position="381"/>
    </location>
</feature>
<evidence type="ECO:0000256" key="2">
    <source>
        <dbReference type="ARBA" id="ARBA00008772"/>
    </source>
</evidence>
<dbReference type="SUPFAM" id="SSF55931">
    <property type="entry name" value="Glutamine synthetase/guanido kinase"/>
    <property type="match status" value="1"/>
</dbReference>
<dbReference type="RefSeq" id="WP_093522253.1">
    <property type="nucleotide sequence ID" value="NZ_FOSK01000012.1"/>
</dbReference>
<evidence type="ECO:0000256" key="4">
    <source>
        <dbReference type="ARBA" id="ARBA00022684"/>
    </source>
</evidence>
<dbReference type="InterPro" id="IPR006334">
    <property type="entry name" value="Glut_cys_ligase"/>
</dbReference>
<comment type="similarity">
    <text evidence="2 8">Belongs to the glutamate--cysteine ligase type 1 family. Type 1 subfamily.</text>
</comment>
<accession>A0A1I4DLL6</accession>